<evidence type="ECO:0000313" key="2">
    <source>
        <dbReference type="EMBL" id="KXH61089.1"/>
    </source>
</evidence>
<organism evidence="2 3">
    <name type="scientific">Colletotrichum salicis</name>
    <dbReference type="NCBI Taxonomy" id="1209931"/>
    <lineage>
        <taxon>Eukaryota</taxon>
        <taxon>Fungi</taxon>
        <taxon>Dikarya</taxon>
        <taxon>Ascomycota</taxon>
        <taxon>Pezizomycotina</taxon>
        <taxon>Sordariomycetes</taxon>
        <taxon>Hypocreomycetidae</taxon>
        <taxon>Glomerellales</taxon>
        <taxon>Glomerellaceae</taxon>
        <taxon>Colletotrichum</taxon>
        <taxon>Colletotrichum acutatum species complex</taxon>
    </lineage>
</organism>
<protein>
    <submittedName>
        <fullName evidence="2">Uncharacterized protein</fullName>
    </submittedName>
</protein>
<dbReference type="AlphaFoldDB" id="A0A135UL06"/>
<proteinExistence type="predicted"/>
<keyword evidence="3" id="KW-1185">Reference proteome</keyword>
<feature type="compositionally biased region" description="Basic and acidic residues" evidence="1">
    <location>
        <begin position="123"/>
        <end position="134"/>
    </location>
</feature>
<feature type="region of interest" description="Disordered" evidence="1">
    <location>
        <begin position="113"/>
        <end position="134"/>
    </location>
</feature>
<comment type="caution">
    <text evidence="2">The sequence shown here is derived from an EMBL/GenBank/DDBJ whole genome shotgun (WGS) entry which is preliminary data.</text>
</comment>
<gene>
    <name evidence="2" type="ORF">CSAL01_03446</name>
</gene>
<dbReference type="EMBL" id="JFFI01001322">
    <property type="protein sequence ID" value="KXH61089.1"/>
    <property type="molecule type" value="Genomic_DNA"/>
</dbReference>
<name>A0A135UL06_9PEZI</name>
<accession>A0A135UL06</accession>
<evidence type="ECO:0000256" key="1">
    <source>
        <dbReference type="SAM" id="MobiDB-lite"/>
    </source>
</evidence>
<reference evidence="2 3" key="1">
    <citation type="submission" date="2014-02" db="EMBL/GenBank/DDBJ databases">
        <title>The genome sequence of Colletotrichum salicis CBS 607.94.</title>
        <authorList>
            <person name="Baroncelli R."/>
            <person name="Thon M.R."/>
        </authorList>
    </citation>
    <scope>NUCLEOTIDE SEQUENCE [LARGE SCALE GENOMIC DNA]</scope>
    <source>
        <strain evidence="2 3">CBS 607.94</strain>
    </source>
</reference>
<sequence length="134" mass="14654">MPRAAAARRKDIRSAQSDVSLWPDLTLHCFPFHPSFHDHLMWSFTTQNLVPTLYCAAEPRPQPELSACPGMVAELTAHIQTSVSARASRPPTSLHLIPPDFFPNSSGSGIRGRAKGDLISFSQDKEEGGSRTGQ</sequence>
<dbReference type="Proteomes" id="UP000070121">
    <property type="component" value="Unassembled WGS sequence"/>
</dbReference>
<evidence type="ECO:0000313" key="3">
    <source>
        <dbReference type="Proteomes" id="UP000070121"/>
    </source>
</evidence>